<keyword evidence="2" id="KW-1185">Reference proteome</keyword>
<dbReference type="Pfam" id="PF09388">
    <property type="entry name" value="SpoOE-like"/>
    <property type="match status" value="1"/>
</dbReference>
<protein>
    <submittedName>
        <fullName evidence="1">Aspartyl-phosphate phosphatase Spo0E family protein</fullName>
    </submittedName>
</protein>
<sequence>MTTQERLYAAIEKYGLNDERTLKISQERDREIVKEMKDLNKWMQ</sequence>
<name>A0ABR8Q266_9CLOT</name>
<dbReference type="InterPro" id="IPR018540">
    <property type="entry name" value="Spo0E-like"/>
</dbReference>
<dbReference type="SUPFAM" id="SSF140500">
    <property type="entry name" value="BAS1536-like"/>
    <property type="match status" value="1"/>
</dbReference>
<gene>
    <name evidence="1" type="ORF">H9660_05115</name>
</gene>
<dbReference type="RefSeq" id="WP_191749207.1">
    <property type="nucleotide sequence ID" value="NZ_JACSQZ010000012.1"/>
</dbReference>
<dbReference type="Proteomes" id="UP000640335">
    <property type="component" value="Unassembled WGS sequence"/>
</dbReference>
<dbReference type="InterPro" id="IPR037208">
    <property type="entry name" value="Spo0E-like_sf"/>
</dbReference>
<accession>A0ABR8Q266</accession>
<proteinExistence type="predicted"/>
<comment type="caution">
    <text evidence="1">The sequence shown here is derived from an EMBL/GenBank/DDBJ whole genome shotgun (WGS) entry which is preliminary data.</text>
</comment>
<organism evidence="1 2">
    <name type="scientific">Clostridium gallinarum</name>
    <dbReference type="NCBI Taxonomy" id="2762246"/>
    <lineage>
        <taxon>Bacteria</taxon>
        <taxon>Bacillati</taxon>
        <taxon>Bacillota</taxon>
        <taxon>Clostridia</taxon>
        <taxon>Eubacteriales</taxon>
        <taxon>Clostridiaceae</taxon>
        <taxon>Clostridium</taxon>
    </lineage>
</organism>
<dbReference type="Gene3D" id="4.10.280.10">
    <property type="entry name" value="Helix-loop-helix DNA-binding domain"/>
    <property type="match status" value="1"/>
</dbReference>
<dbReference type="InterPro" id="IPR036638">
    <property type="entry name" value="HLH_DNA-bd_sf"/>
</dbReference>
<dbReference type="EMBL" id="JACSQZ010000012">
    <property type="protein sequence ID" value="MBD7914518.1"/>
    <property type="molecule type" value="Genomic_DNA"/>
</dbReference>
<reference evidence="1 2" key="1">
    <citation type="submission" date="2020-08" db="EMBL/GenBank/DDBJ databases">
        <title>A Genomic Blueprint of the Chicken Gut Microbiome.</title>
        <authorList>
            <person name="Gilroy R."/>
            <person name="Ravi A."/>
            <person name="Getino M."/>
            <person name="Pursley I."/>
            <person name="Horton D.L."/>
            <person name="Alikhan N.-F."/>
            <person name="Baker D."/>
            <person name="Gharbi K."/>
            <person name="Hall N."/>
            <person name="Watson M."/>
            <person name="Adriaenssens E.M."/>
            <person name="Foster-Nyarko E."/>
            <person name="Jarju S."/>
            <person name="Secka A."/>
            <person name="Antonio M."/>
            <person name="Oren A."/>
            <person name="Chaudhuri R."/>
            <person name="La Ragione R.M."/>
            <person name="Hildebrand F."/>
            <person name="Pallen M.J."/>
        </authorList>
    </citation>
    <scope>NUCLEOTIDE SEQUENCE [LARGE SCALE GENOMIC DNA]</scope>
    <source>
        <strain evidence="1 2">Sa3CUN1</strain>
    </source>
</reference>
<evidence type="ECO:0000313" key="2">
    <source>
        <dbReference type="Proteomes" id="UP000640335"/>
    </source>
</evidence>
<evidence type="ECO:0000313" key="1">
    <source>
        <dbReference type="EMBL" id="MBD7914518.1"/>
    </source>
</evidence>